<dbReference type="GO" id="GO:0009099">
    <property type="term" value="P:L-valine biosynthetic process"/>
    <property type="evidence" value="ECO:0007669"/>
    <property type="project" value="TreeGrafter"/>
</dbReference>
<keyword evidence="5" id="KW-0028">Amino-acid biosynthesis</keyword>
<dbReference type="InterPro" id="IPR043131">
    <property type="entry name" value="BCAT-like_N"/>
</dbReference>
<dbReference type="GO" id="GO:0005739">
    <property type="term" value="C:mitochondrion"/>
    <property type="evidence" value="ECO:0007669"/>
    <property type="project" value="TreeGrafter"/>
</dbReference>
<dbReference type="Pfam" id="PF01063">
    <property type="entry name" value="Aminotran_4"/>
    <property type="match status" value="1"/>
</dbReference>
<dbReference type="InterPro" id="IPR033939">
    <property type="entry name" value="BCAT_family"/>
</dbReference>
<dbReference type="Proteomes" id="UP000235371">
    <property type="component" value="Unassembled WGS sequence"/>
</dbReference>
<protein>
    <recommendedName>
        <fullName evidence="3">branched-chain-amino-acid transaminase</fullName>
        <ecNumber evidence="3">2.6.1.42</ecNumber>
    </recommendedName>
</protein>
<dbReference type="EMBL" id="KZ613913">
    <property type="protein sequence ID" value="PMD50453.1"/>
    <property type="molecule type" value="Genomic_DNA"/>
</dbReference>
<sequence length="378" mass="41394">MGSVSAPLSGLDASLLEILLSPSPKSPQESAAFGSTFTNHMLLVEWDSTVGWKAPRIVPYGSLALSPAVNVLHYSSTCFEGMKAFRGNDGKLRLFRPSMNLARFNRSAARIGLPTVDEDELLKLIWKFLEVDQSFIPNKQGHSLYLRPTMIATNPDLALVMPTSALLFLIASPVGSYYKSGFKAITMETVPSVRAWPGGVGDFKVGPNYGPSVVPHHQAHLNGSNQTLWLIDGDRITEANGMNIFAVIRSKDSEKLELATPPLDGLILSGVTRDSVLKLAREKLASSSFHVSERKLTMMELQEASSEGRLRELFGTGTAVVILPVRLLKWKEKGVAISCGLNNDQEAGDVATEMKRWIEDVQFGQEKHEWGVSMPLSK</sequence>
<evidence type="ECO:0000256" key="2">
    <source>
        <dbReference type="ARBA" id="ARBA00009320"/>
    </source>
</evidence>
<dbReference type="GO" id="GO:0009098">
    <property type="term" value="P:L-leucine biosynthetic process"/>
    <property type="evidence" value="ECO:0007669"/>
    <property type="project" value="TreeGrafter"/>
</dbReference>
<dbReference type="NCBIfam" id="NF009897">
    <property type="entry name" value="PRK13357.1"/>
    <property type="match status" value="1"/>
</dbReference>
<dbReference type="SUPFAM" id="SSF56752">
    <property type="entry name" value="D-aminoacid aminotransferase-like PLP-dependent enzymes"/>
    <property type="match status" value="1"/>
</dbReference>
<dbReference type="RefSeq" id="XP_024727357.1">
    <property type="nucleotide sequence ID" value="XM_024888217.1"/>
</dbReference>
<feature type="modified residue" description="N6-(pyridoxal phosphate)lysine" evidence="9">
    <location>
        <position position="204"/>
    </location>
</feature>
<evidence type="ECO:0000256" key="7">
    <source>
        <dbReference type="ARBA" id="ARBA00022898"/>
    </source>
</evidence>
<keyword evidence="6 10" id="KW-0808">Transferase</keyword>
<keyword evidence="7" id="KW-0663">Pyridoxal phosphate</keyword>
<evidence type="ECO:0000256" key="6">
    <source>
        <dbReference type="ARBA" id="ARBA00022679"/>
    </source>
</evidence>
<evidence type="ECO:0000256" key="1">
    <source>
        <dbReference type="ARBA" id="ARBA00001933"/>
    </source>
</evidence>
<evidence type="ECO:0000313" key="10">
    <source>
        <dbReference type="EMBL" id="PMD50453.1"/>
    </source>
</evidence>
<dbReference type="FunFam" id="3.30.470.10:FF:000002">
    <property type="entry name" value="Branched-chain-amino-acid aminotransferase"/>
    <property type="match status" value="1"/>
</dbReference>
<evidence type="ECO:0000256" key="3">
    <source>
        <dbReference type="ARBA" id="ARBA00013053"/>
    </source>
</evidence>
<dbReference type="NCBIfam" id="TIGR01123">
    <property type="entry name" value="ilvE_II"/>
    <property type="match status" value="1"/>
</dbReference>
<dbReference type="CDD" id="cd01557">
    <property type="entry name" value="BCAT_beta_family"/>
    <property type="match status" value="1"/>
</dbReference>
<keyword evidence="4 10" id="KW-0032">Aminotransferase</keyword>
<dbReference type="OrthoDB" id="1732691at2759"/>
<evidence type="ECO:0000313" key="11">
    <source>
        <dbReference type="Proteomes" id="UP000235371"/>
    </source>
</evidence>
<comment type="similarity">
    <text evidence="2">Belongs to the class-IV pyridoxal-phosphate-dependent aminotransferase family.</text>
</comment>
<accession>A0A2J6SI63</accession>
<dbReference type="InParanoid" id="A0A2J6SI63"/>
<keyword evidence="8" id="KW-0100">Branched-chain amino acid biosynthesis</keyword>
<evidence type="ECO:0000256" key="9">
    <source>
        <dbReference type="PIRSR" id="PIRSR006468-1"/>
    </source>
</evidence>
<dbReference type="STRING" id="1095630.A0A2J6SI63"/>
<dbReference type="AlphaFoldDB" id="A0A2J6SI63"/>
<evidence type="ECO:0000256" key="5">
    <source>
        <dbReference type="ARBA" id="ARBA00022605"/>
    </source>
</evidence>
<dbReference type="GO" id="GO:0004084">
    <property type="term" value="F:branched-chain-amino-acid transaminase activity"/>
    <property type="evidence" value="ECO:0007669"/>
    <property type="project" value="UniProtKB-EC"/>
</dbReference>
<reference evidence="10 11" key="1">
    <citation type="submission" date="2016-04" db="EMBL/GenBank/DDBJ databases">
        <title>A degradative enzymes factory behind the ericoid mycorrhizal symbiosis.</title>
        <authorList>
            <consortium name="DOE Joint Genome Institute"/>
            <person name="Martino E."/>
            <person name="Morin E."/>
            <person name="Grelet G."/>
            <person name="Kuo A."/>
            <person name="Kohler A."/>
            <person name="Daghino S."/>
            <person name="Barry K."/>
            <person name="Choi C."/>
            <person name="Cichocki N."/>
            <person name="Clum A."/>
            <person name="Copeland A."/>
            <person name="Hainaut M."/>
            <person name="Haridas S."/>
            <person name="Labutti K."/>
            <person name="Lindquist E."/>
            <person name="Lipzen A."/>
            <person name="Khouja H.-R."/>
            <person name="Murat C."/>
            <person name="Ohm R."/>
            <person name="Olson A."/>
            <person name="Spatafora J."/>
            <person name="Veneault-Fourrey C."/>
            <person name="Henrissat B."/>
            <person name="Grigoriev I."/>
            <person name="Martin F."/>
            <person name="Perotto S."/>
        </authorList>
    </citation>
    <scope>NUCLEOTIDE SEQUENCE [LARGE SCALE GENOMIC DNA]</scope>
    <source>
        <strain evidence="10 11">E</strain>
    </source>
</reference>
<dbReference type="GeneID" id="36596293"/>
<dbReference type="EC" id="2.6.1.42" evidence="3"/>
<dbReference type="Gene3D" id="3.20.10.10">
    <property type="entry name" value="D-amino Acid Aminotransferase, subunit A, domain 2"/>
    <property type="match status" value="1"/>
</dbReference>
<evidence type="ECO:0000256" key="8">
    <source>
        <dbReference type="ARBA" id="ARBA00023304"/>
    </source>
</evidence>
<name>A0A2J6SI63_9HELO</name>
<dbReference type="PANTHER" id="PTHR11825:SF69">
    <property type="entry name" value="BRANCHED-CHAIN-AMINO-ACID AMINOTRANSFERASE"/>
    <property type="match status" value="1"/>
</dbReference>
<dbReference type="InterPro" id="IPR005786">
    <property type="entry name" value="B_amino_transII"/>
</dbReference>
<dbReference type="InterPro" id="IPR036038">
    <property type="entry name" value="Aminotransferase-like"/>
</dbReference>
<evidence type="ECO:0000256" key="4">
    <source>
        <dbReference type="ARBA" id="ARBA00022576"/>
    </source>
</evidence>
<comment type="cofactor">
    <cofactor evidence="1">
        <name>pyridoxal 5'-phosphate</name>
        <dbReference type="ChEBI" id="CHEBI:597326"/>
    </cofactor>
</comment>
<dbReference type="InterPro" id="IPR043132">
    <property type="entry name" value="BCAT-like_C"/>
</dbReference>
<gene>
    <name evidence="10" type="ORF">K444DRAFT_710320</name>
</gene>
<dbReference type="Gene3D" id="3.30.470.10">
    <property type="match status" value="1"/>
</dbReference>
<dbReference type="PANTHER" id="PTHR11825">
    <property type="entry name" value="SUBGROUP IIII AMINOTRANSFERASE"/>
    <property type="match status" value="1"/>
</dbReference>
<keyword evidence="11" id="KW-1185">Reference proteome</keyword>
<proteinExistence type="inferred from homology"/>
<dbReference type="PIRSF" id="PIRSF006468">
    <property type="entry name" value="BCAT1"/>
    <property type="match status" value="1"/>
</dbReference>
<dbReference type="InterPro" id="IPR001544">
    <property type="entry name" value="Aminotrans_IV"/>
</dbReference>
<organism evidence="10 11">
    <name type="scientific">Hyaloscypha bicolor E</name>
    <dbReference type="NCBI Taxonomy" id="1095630"/>
    <lineage>
        <taxon>Eukaryota</taxon>
        <taxon>Fungi</taxon>
        <taxon>Dikarya</taxon>
        <taxon>Ascomycota</taxon>
        <taxon>Pezizomycotina</taxon>
        <taxon>Leotiomycetes</taxon>
        <taxon>Helotiales</taxon>
        <taxon>Hyaloscyphaceae</taxon>
        <taxon>Hyaloscypha</taxon>
        <taxon>Hyaloscypha bicolor</taxon>
    </lineage>
</organism>